<feature type="compositionally biased region" description="Basic and acidic residues" evidence="2">
    <location>
        <begin position="206"/>
        <end position="222"/>
    </location>
</feature>
<keyword evidence="4" id="KW-1185">Reference proteome</keyword>
<evidence type="ECO:0000256" key="1">
    <source>
        <dbReference type="SAM" id="Coils"/>
    </source>
</evidence>
<dbReference type="AlphaFoldDB" id="A0A9N9H6P3"/>
<dbReference type="Proteomes" id="UP000789739">
    <property type="component" value="Unassembled WGS sequence"/>
</dbReference>
<sequence>MGNTKSELDLLKEENTRLLARIAELEQIAKEKNELEVRIVELERSAKENIELRSRVMKLEQMVSQNDSRDGDTIVSKEKSNFIISRSEVVLTSKSDDTGETKQVNTFVPKEQSSVNIDTSCGTNSEGNPKQDSGHDNTSTPDISVNGSNSDEHQEETLSQVSNSSSTELSICVKPKSLEDKEMDNFLVERHNEQVRIEIIERNREKKLQRESPTENSPKEDTYMSNNRVSAKAHIKSSISLEQKKEQEFDNQVKNLMKSDHIGEKKAKGQIYDFIIAQLNTKRKTLQKQNQKARKVYNLFEKIGIDKIQHIKTFSADAISRFTNSQIQTIIDHFAKKPDIEYTDDQDDSDDLPETE</sequence>
<dbReference type="OrthoDB" id="2446431at2759"/>
<protein>
    <submittedName>
        <fullName evidence="3">6411_t:CDS:1</fullName>
    </submittedName>
</protein>
<comment type="caution">
    <text evidence="3">The sequence shown here is derived from an EMBL/GenBank/DDBJ whole genome shotgun (WGS) entry which is preliminary data.</text>
</comment>
<feature type="region of interest" description="Disordered" evidence="2">
    <location>
        <begin position="94"/>
        <end position="169"/>
    </location>
</feature>
<proteinExistence type="predicted"/>
<feature type="non-terminal residue" evidence="3">
    <location>
        <position position="356"/>
    </location>
</feature>
<evidence type="ECO:0000313" key="3">
    <source>
        <dbReference type="EMBL" id="CAG8662749.1"/>
    </source>
</evidence>
<feature type="compositionally biased region" description="Polar residues" evidence="2">
    <location>
        <begin position="101"/>
        <end position="149"/>
    </location>
</feature>
<accession>A0A9N9H6P3</accession>
<keyword evidence="1" id="KW-0175">Coiled coil</keyword>
<reference evidence="3" key="1">
    <citation type="submission" date="2021-06" db="EMBL/GenBank/DDBJ databases">
        <authorList>
            <person name="Kallberg Y."/>
            <person name="Tangrot J."/>
            <person name="Rosling A."/>
        </authorList>
    </citation>
    <scope>NUCLEOTIDE SEQUENCE</scope>
    <source>
        <strain evidence="3">BR232B</strain>
    </source>
</reference>
<dbReference type="EMBL" id="CAJVPI010003838">
    <property type="protein sequence ID" value="CAG8662749.1"/>
    <property type="molecule type" value="Genomic_DNA"/>
</dbReference>
<feature type="compositionally biased region" description="Polar residues" evidence="2">
    <location>
        <begin position="157"/>
        <end position="169"/>
    </location>
</feature>
<evidence type="ECO:0000313" key="4">
    <source>
        <dbReference type="Proteomes" id="UP000789739"/>
    </source>
</evidence>
<feature type="coiled-coil region" evidence="1">
    <location>
        <begin position="1"/>
        <end position="62"/>
    </location>
</feature>
<name>A0A9N9H6P3_9GLOM</name>
<organism evidence="3 4">
    <name type="scientific">Paraglomus brasilianum</name>
    <dbReference type="NCBI Taxonomy" id="144538"/>
    <lineage>
        <taxon>Eukaryota</taxon>
        <taxon>Fungi</taxon>
        <taxon>Fungi incertae sedis</taxon>
        <taxon>Mucoromycota</taxon>
        <taxon>Glomeromycotina</taxon>
        <taxon>Glomeromycetes</taxon>
        <taxon>Paraglomerales</taxon>
        <taxon>Paraglomeraceae</taxon>
        <taxon>Paraglomus</taxon>
    </lineage>
</organism>
<evidence type="ECO:0000256" key="2">
    <source>
        <dbReference type="SAM" id="MobiDB-lite"/>
    </source>
</evidence>
<gene>
    <name evidence="3" type="ORF">PBRASI_LOCUS10876</name>
</gene>
<feature type="region of interest" description="Disordered" evidence="2">
    <location>
        <begin position="206"/>
        <end position="227"/>
    </location>
</feature>